<dbReference type="AlphaFoldDB" id="A0A830H9K3"/>
<name>A0A830H9K3_9CHLO</name>
<protein>
    <submittedName>
        <fullName evidence="2">Uncharacterized protein</fullName>
    </submittedName>
</protein>
<comment type="caution">
    <text evidence="2">The sequence shown here is derived from an EMBL/GenBank/DDBJ whole genome shotgun (WGS) entry which is preliminary data.</text>
</comment>
<evidence type="ECO:0000313" key="2">
    <source>
        <dbReference type="EMBL" id="GHP02129.1"/>
    </source>
</evidence>
<reference evidence="2" key="1">
    <citation type="submission" date="2020-10" db="EMBL/GenBank/DDBJ databases">
        <title>Unveiling of a novel bifunctional photoreceptor, Dualchrome1, isolated from a cosmopolitan green alga.</title>
        <authorList>
            <person name="Suzuki S."/>
            <person name="Kawachi M."/>
        </authorList>
    </citation>
    <scope>NUCLEOTIDE SEQUENCE</scope>
    <source>
        <strain evidence="2">NIES 2893</strain>
    </source>
</reference>
<sequence>MASHVVGVPTSGVAWDEDSGGTPALAVPVGSNPAYHARSMSLKRESSQQQGEAARALSRRRASGKVAPEGDEQQMANTRVGVSEAFLEDFLTRVLPQFGLQTREALSTPKTPEDWLERLCPKEDVHRVDVGKAEDEEVLVDLGDGLQARKSDVEHVRKLVRLPRCRNKDWELVEAEVDQTKLPEEIDADTPLHVRVKGDPNAEWMTFLAARDVALVQTSDIVDFVIKSITQWKNGKLLIKALETNDKGQATRSERKTYVDHVADVHPKGREWVERNYFGKADIFVSHAWMDSYQDFSDAMTDGSSEGSAHYQNKLASQVLSYTPFENVLDDYFRTWKQDSSAWWQRSIAFFVTSLILFPFNVIKIILTLSGISFIVRLLPETWLKWTVSKMRQVHLIDRDRRWVDIFCKNQWVVNSEDTETELEEVTNPARGTREPVPS</sequence>
<evidence type="ECO:0000313" key="3">
    <source>
        <dbReference type="Proteomes" id="UP000660262"/>
    </source>
</evidence>
<organism evidence="2 3">
    <name type="scientific">Pycnococcus provasolii</name>
    <dbReference type="NCBI Taxonomy" id="41880"/>
    <lineage>
        <taxon>Eukaryota</taxon>
        <taxon>Viridiplantae</taxon>
        <taxon>Chlorophyta</taxon>
        <taxon>Pseudoscourfieldiophyceae</taxon>
        <taxon>Pseudoscourfieldiales</taxon>
        <taxon>Pycnococcaceae</taxon>
        <taxon>Pycnococcus</taxon>
    </lineage>
</organism>
<evidence type="ECO:0000256" key="1">
    <source>
        <dbReference type="SAM" id="MobiDB-lite"/>
    </source>
</evidence>
<feature type="region of interest" description="Disordered" evidence="1">
    <location>
        <begin position="39"/>
        <end position="76"/>
    </location>
</feature>
<accession>A0A830H9K3</accession>
<dbReference type="EMBL" id="BNJQ01000002">
    <property type="protein sequence ID" value="GHP02129.1"/>
    <property type="molecule type" value="Genomic_DNA"/>
</dbReference>
<proteinExistence type="predicted"/>
<gene>
    <name evidence="2" type="ORF">PPROV_000088500</name>
</gene>
<dbReference type="Proteomes" id="UP000660262">
    <property type="component" value="Unassembled WGS sequence"/>
</dbReference>
<keyword evidence="3" id="KW-1185">Reference proteome</keyword>